<accession>A0A485P7X3</accession>
<proteinExistence type="predicted"/>
<keyword evidence="1" id="KW-0689">Ribosomal protein</keyword>
<gene>
    <name evidence="1" type="ORF">LYPA_23C007265</name>
</gene>
<dbReference type="Proteomes" id="UP000386466">
    <property type="component" value="Unassembled WGS sequence"/>
</dbReference>
<dbReference type="Gene3D" id="2.30.30.770">
    <property type="match status" value="1"/>
</dbReference>
<evidence type="ECO:0000313" key="2">
    <source>
        <dbReference type="Proteomes" id="UP000386466"/>
    </source>
</evidence>
<name>A0A485P7X3_LYNPA</name>
<dbReference type="GO" id="GO:0006412">
    <property type="term" value="P:translation"/>
    <property type="evidence" value="ECO:0007669"/>
    <property type="project" value="InterPro"/>
</dbReference>
<protein>
    <submittedName>
        <fullName evidence="1">60s ribosomal protein l27-like</fullName>
    </submittedName>
</protein>
<dbReference type="GO" id="GO:0005840">
    <property type="term" value="C:ribosome"/>
    <property type="evidence" value="ECO:0007669"/>
    <property type="project" value="UniProtKB-KW"/>
</dbReference>
<sequence>MLGWSWLDATPVIMKNIGDGTSDHPYSHTLVAGIARDPCKVTAAMSKKKITKRSKIKCSVKV</sequence>
<dbReference type="PANTHER" id="PTHR10497">
    <property type="entry name" value="60S RIBOSOMAL PROTEIN L27"/>
    <property type="match status" value="1"/>
</dbReference>
<evidence type="ECO:0000313" key="1">
    <source>
        <dbReference type="EMBL" id="VFV40847.1"/>
    </source>
</evidence>
<organism evidence="1 2">
    <name type="scientific">Lynx pardinus</name>
    <name type="common">Iberian lynx</name>
    <name type="synonym">Felis pardina</name>
    <dbReference type="NCBI Taxonomy" id="191816"/>
    <lineage>
        <taxon>Eukaryota</taxon>
        <taxon>Metazoa</taxon>
        <taxon>Chordata</taxon>
        <taxon>Craniata</taxon>
        <taxon>Vertebrata</taxon>
        <taxon>Euteleostomi</taxon>
        <taxon>Mammalia</taxon>
        <taxon>Eutheria</taxon>
        <taxon>Laurasiatheria</taxon>
        <taxon>Carnivora</taxon>
        <taxon>Feliformia</taxon>
        <taxon>Felidae</taxon>
        <taxon>Felinae</taxon>
        <taxon>Lynx</taxon>
    </lineage>
</organism>
<keyword evidence="2" id="KW-1185">Reference proteome</keyword>
<dbReference type="InterPro" id="IPR038655">
    <property type="entry name" value="Ribosomal_eL27_sf"/>
</dbReference>
<dbReference type="InterPro" id="IPR001141">
    <property type="entry name" value="Ribosomal_eL27"/>
</dbReference>
<keyword evidence="1" id="KW-0687">Ribonucleoprotein</keyword>
<reference evidence="1 2" key="1">
    <citation type="submission" date="2019-01" db="EMBL/GenBank/DDBJ databases">
        <authorList>
            <person name="Alioto T."/>
            <person name="Alioto T."/>
        </authorList>
    </citation>
    <scope>NUCLEOTIDE SEQUENCE [LARGE SCALE GENOMIC DNA]</scope>
</reference>
<dbReference type="EMBL" id="CAAGRJ010029560">
    <property type="protein sequence ID" value="VFV40847.1"/>
    <property type="molecule type" value="Genomic_DNA"/>
</dbReference>
<dbReference type="AlphaFoldDB" id="A0A485P7X3"/>
<dbReference type="GO" id="GO:0003735">
    <property type="term" value="F:structural constituent of ribosome"/>
    <property type="evidence" value="ECO:0007669"/>
    <property type="project" value="InterPro"/>
</dbReference>